<evidence type="ECO:0000313" key="1">
    <source>
        <dbReference type="EMBL" id="KAI7798435.1"/>
    </source>
</evidence>
<comment type="caution">
    <text evidence="1">The sequence shown here is derived from an EMBL/GenBank/DDBJ whole genome shotgun (WGS) entry which is preliminary data.</text>
</comment>
<protein>
    <submittedName>
        <fullName evidence="1">DNA polymerase-like protein</fullName>
    </submittedName>
</protein>
<accession>A0A9W7WGN6</accession>
<evidence type="ECO:0000313" key="2">
    <source>
        <dbReference type="Proteomes" id="UP001059041"/>
    </source>
</evidence>
<proteinExistence type="predicted"/>
<dbReference type="Proteomes" id="UP001059041">
    <property type="component" value="Linkage Group LG16"/>
</dbReference>
<organism evidence="1 2">
    <name type="scientific">Triplophysa rosa</name>
    <name type="common">Cave loach</name>
    <dbReference type="NCBI Taxonomy" id="992332"/>
    <lineage>
        <taxon>Eukaryota</taxon>
        <taxon>Metazoa</taxon>
        <taxon>Chordata</taxon>
        <taxon>Craniata</taxon>
        <taxon>Vertebrata</taxon>
        <taxon>Euteleostomi</taxon>
        <taxon>Actinopterygii</taxon>
        <taxon>Neopterygii</taxon>
        <taxon>Teleostei</taxon>
        <taxon>Ostariophysi</taxon>
        <taxon>Cypriniformes</taxon>
        <taxon>Nemacheilidae</taxon>
        <taxon>Triplophysa</taxon>
    </lineage>
</organism>
<dbReference type="AlphaFoldDB" id="A0A9W7WGN6"/>
<gene>
    <name evidence="1" type="ORF">IRJ41_001744</name>
</gene>
<sequence>MGCEGSFINISLRSPSLKSDVNTVLCPDNGYDERFFVDQFEAVAQSNDQVMADDNLQLHVSIARSRNGGV</sequence>
<dbReference type="EMBL" id="JAFHDT010000016">
    <property type="protein sequence ID" value="KAI7798435.1"/>
    <property type="molecule type" value="Genomic_DNA"/>
</dbReference>
<name>A0A9W7WGN6_TRIRA</name>
<reference evidence="1" key="1">
    <citation type="submission" date="2021-02" db="EMBL/GenBank/DDBJ databases">
        <title>Comparative genomics reveals that relaxation of natural selection precedes convergent phenotypic evolution of cavefish.</title>
        <authorList>
            <person name="Peng Z."/>
        </authorList>
    </citation>
    <scope>NUCLEOTIDE SEQUENCE</scope>
    <source>
        <tissue evidence="1">Muscle</tissue>
    </source>
</reference>
<keyword evidence="2" id="KW-1185">Reference proteome</keyword>
<feature type="non-terminal residue" evidence="1">
    <location>
        <position position="70"/>
    </location>
</feature>